<gene>
    <name evidence="2" type="ORF">J2W84_005617</name>
</gene>
<feature type="signal peptide" evidence="1">
    <location>
        <begin position="1"/>
        <end position="24"/>
    </location>
</feature>
<dbReference type="EMBL" id="JAVDTI010000007">
    <property type="protein sequence ID" value="MDR6808553.1"/>
    <property type="molecule type" value="Genomic_DNA"/>
</dbReference>
<name>A0ABU1R5C2_9BACT</name>
<accession>A0ABU1R5C2</accession>
<evidence type="ECO:0000313" key="3">
    <source>
        <dbReference type="Proteomes" id="UP001264980"/>
    </source>
</evidence>
<keyword evidence="1" id="KW-0732">Signal</keyword>
<reference evidence="2 3" key="1">
    <citation type="submission" date="2023-07" db="EMBL/GenBank/DDBJ databases">
        <title>Sorghum-associated microbial communities from plants grown in Nebraska, USA.</title>
        <authorList>
            <person name="Schachtman D."/>
        </authorList>
    </citation>
    <scope>NUCLEOTIDE SEQUENCE [LARGE SCALE GENOMIC DNA]</scope>
    <source>
        <strain evidence="2 3">BE57</strain>
    </source>
</reference>
<evidence type="ECO:0000256" key="1">
    <source>
        <dbReference type="SAM" id="SignalP"/>
    </source>
</evidence>
<protein>
    <submittedName>
        <fullName evidence="2">Uncharacterized protein</fullName>
    </submittedName>
</protein>
<dbReference type="Proteomes" id="UP001264980">
    <property type="component" value="Unassembled WGS sequence"/>
</dbReference>
<dbReference type="RefSeq" id="WP_309990578.1">
    <property type="nucleotide sequence ID" value="NZ_JAVDTI010000007.1"/>
</dbReference>
<sequence length="239" mass="27276">MKNKLTLSLLALLAICPYFTHLQAQKVFKVKAGEFPDRVIPYADRYQFSRFTTGKAEFIGGQTSQARFNYNYIGGHVLFVDAKLDTLEIIDKALLKSITIGNKSYRFDKRFGYAEVLNSYGRAMLGKREVLARIGTEKGGPYGISYTASSVTTYRSYSSDQAQTSKKLNTNAEGVFTYRTAHYLIDNNNRFYIPTAGSIRKLYPANRKQIDQYLHENPVNFGKEQDLMRLLDYCDKLTK</sequence>
<proteinExistence type="predicted"/>
<feature type="chain" id="PRO_5046510515" evidence="1">
    <location>
        <begin position="25"/>
        <end position="239"/>
    </location>
</feature>
<evidence type="ECO:0000313" key="2">
    <source>
        <dbReference type="EMBL" id="MDR6808553.1"/>
    </source>
</evidence>
<organism evidence="2 3">
    <name type="scientific">Dyadobacter fermentans</name>
    <dbReference type="NCBI Taxonomy" id="94254"/>
    <lineage>
        <taxon>Bacteria</taxon>
        <taxon>Pseudomonadati</taxon>
        <taxon>Bacteroidota</taxon>
        <taxon>Cytophagia</taxon>
        <taxon>Cytophagales</taxon>
        <taxon>Spirosomataceae</taxon>
        <taxon>Dyadobacter</taxon>
    </lineage>
</organism>
<comment type="caution">
    <text evidence="2">The sequence shown here is derived from an EMBL/GenBank/DDBJ whole genome shotgun (WGS) entry which is preliminary data.</text>
</comment>
<keyword evidence="3" id="KW-1185">Reference proteome</keyword>